<dbReference type="Proteomes" id="UP000335636">
    <property type="component" value="Unassembled WGS sequence"/>
</dbReference>
<dbReference type="AlphaFoldDB" id="A0A5E4BKW4"/>
<protein>
    <submittedName>
        <fullName evidence="1">Uncharacterized protein</fullName>
    </submittedName>
</protein>
<organism evidence="1 2">
    <name type="scientific">Marmota monax</name>
    <name type="common">Woodchuck</name>
    <dbReference type="NCBI Taxonomy" id="9995"/>
    <lineage>
        <taxon>Eukaryota</taxon>
        <taxon>Metazoa</taxon>
        <taxon>Chordata</taxon>
        <taxon>Craniata</taxon>
        <taxon>Vertebrata</taxon>
        <taxon>Euteleostomi</taxon>
        <taxon>Mammalia</taxon>
        <taxon>Eutheria</taxon>
        <taxon>Euarchontoglires</taxon>
        <taxon>Glires</taxon>
        <taxon>Rodentia</taxon>
        <taxon>Sciuromorpha</taxon>
        <taxon>Sciuridae</taxon>
        <taxon>Xerinae</taxon>
        <taxon>Marmotini</taxon>
        <taxon>Marmota</taxon>
    </lineage>
</organism>
<dbReference type="GO" id="GO:0015631">
    <property type="term" value="F:tubulin binding"/>
    <property type="evidence" value="ECO:0007669"/>
    <property type="project" value="TreeGrafter"/>
</dbReference>
<dbReference type="PANTHER" id="PTHR46348:SF1">
    <property type="entry name" value="DELETED IN LUNG AND ESOPHAGEAL CANCER PROTEIN 1"/>
    <property type="match status" value="1"/>
</dbReference>
<comment type="caution">
    <text evidence="1">The sequence shown here is derived from an EMBL/GenBank/DDBJ whole genome shotgun (WGS) entry which is preliminary data.</text>
</comment>
<proteinExistence type="predicted"/>
<evidence type="ECO:0000313" key="1">
    <source>
        <dbReference type="EMBL" id="VTJ70217.1"/>
    </source>
</evidence>
<dbReference type="Gene3D" id="2.60.40.10">
    <property type="entry name" value="Immunoglobulins"/>
    <property type="match status" value="1"/>
</dbReference>
<dbReference type="GO" id="GO:0005737">
    <property type="term" value="C:cytoplasm"/>
    <property type="evidence" value="ECO:0007669"/>
    <property type="project" value="TreeGrafter"/>
</dbReference>
<keyword evidence="2" id="KW-1185">Reference proteome</keyword>
<gene>
    <name evidence="1" type="ORF">MONAX_5E024952</name>
</gene>
<dbReference type="PANTHER" id="PTHR46348">
    <property type="entry name" value="DELETED IN LUNG AND ESOPHAGEAL CANCER PROTEIN 1"/>
    <property type="match status" value="1"/>
</dbReference>
<name>A0A5E4BKW4_MARMO</name>
<dbReference type="InterPro" id="IPR033304">
    <property type="entry name" value="DLEC1"/>
</dbReference>
<accession>A0A5E4BKW4</accession>
<evidence type="ECO:0000313" key="2">
    <source>
        <dbReference type="Proteomes" id="UP000335636"/>
    </source>
</evidence>
<dbReference type="GO" id="GO:0008285">
    <property type="term" value="P:negative regulation of cell population proliferation"/>
    <property type="evidence" value="ECO:0007669"/>
    <property type="project" value="InterPro"/>
</dbReference>
<dbReference type="GO" id="GO:0005929">
    <property type="term" value="C:cilium"/>
    <property type="evidence" value="ECO:0007669"/>
    <property type="project" value="TreeGrafter"/>
</dbReference>
<dbReference type="InterPro" id="IPR013783">
    <property type="entry name" value="Ig-like_fold"/>
</dbReference>
<feature type="non-terminal residue" evidence="1">
    <location>
        <position position="128"/>
    </location>
</feature>
<dbReference type="EMBL" id="CABDUW010000499">
    <property type="protein sequence ID" value="VTJ70217.1"/>
    <property type="molecule type" value="Genomic_DNA"/>
</dbReference>
<reference evidence="1" key="1">
    <citation type="submission" date="2019-04" db="EMBL/GenBank/DDBJ databases">
        <authorList>
            <person name="Alioto T."/>
            <person name="Alioto T."/>
        </authorList>
    </citation>
    <scope>NUCLEOTIDE SEQUENCE [LARGE SCALE GENOMIC DNA]</scope>
</reference>
<sequence>MWNNSKSPIRYTWGKISHCHIIEVEPCTGVIEPNEVGDFELNFTGGVPGPASQDLLCEIRDSPSPVVLHIEAAFKGPALVINVSALQFGLLRLGHKVSKSIQIRNISQLSAMWHMRESPVCLEERHED</sequence>